<reference evidence="1 2" key="1">
    <citation type="journal article" date="2015" name="Nature">
        <title>rRNA introns, odd ribosomes, and small enigmatic genomes across a large radiation of phyla.</title>
        <authorList>
            <person name="Brown C.T."/>
            <person name="Hug L.A."/>
            <person name="Thomas B.C."/>
            <person name="Sharon I."/>
            <person name="Castelle C.J."/>
            <person name="Singh A."/>
            <person name="Wilkins M.J."/>
            <person name="Williams K.H."/>
            <person name="Banfield J.F."/>
        </authorList>
    </citation>
    <scope>NUCLEOTIDE SEQUENCE [LARGE SCALE GENOMIC DNA]</scope>
</reference>
<gene>
    <name evidence="1" type="ORF">US53_C0011G0006</name>
</gene>
<sequence>MQEDPFFDQMRVIVKYNPSGIAIFDGDCDYLLVTDPKLFSDFVANINNNRSESNS</sequence>
<organism evidence="1 2">
    <name type="scientific">Candidatus Woesebacteria bacterium GW2011_GWA1_37_7</name>
    <dbReference type="NCBI Taxonomy" id="1618545"/>
    <lineage>
        <taxon>Bacteria</taxon>
        <taxon>Candidatus Woeseibacteriota</taxon>
    </lineage>
</organism>
<evidence type="ECO:0000313" key="1">
    <source>
        <dbReference type="EMBL" id="KKQ37721.1"/>
    </source>
</evidence>
<dbReference type="AlphaFoldDB" id="A0A0G0KAW3"/>
<dbReference type="Proteomes" id="UP000034591">
    <property type="component" value="Unassembled WGS sequence"/>
</dbReference>
<evidence type="ECO:0000313" key="2">
    <source>
        <dbReference type="Proteomes" id="UP000034591"/>
    </source>
</evidence>
<comment type="caution">
    <text evidence="1">The sequence shown here is derived from an EMBL/GenBank/DDBJ whole genome shotgun (WGS) entry which is preliminary data.</text>
</comment>
<proteinExistence type="predicted"/>
<accession>A0A0G0KAW3</accession>
<dbReference type="EMBL" id="LBTI01000011">
    <property type="protein sequence ID" value="KKQ37721.1"/>
    <property type="molecule type" value="Genomic_DNA"/>
</dbReference>
<protein>
    <submittedName>
        <fullName evidence="1">Uncharacterized protein</fullName>
    </submittedName>
</protein>
<name>A0A0G0KAW3_9BACT</name>